<keyword evidence="1" id="KW-0677">Repeat</keyword>
<evidence type="ECO:0000313" key="4">
    <source>
        <dbReference type="EMBL" id="KAK7713544.1"/>
    </source>
</evidence>
<dbReference type="Pfam" id="PF17111">
    <property type="entry name" value="PigL_N"/>
    <property type="match status" value="1"/>
</dbReference>
<evidence type="ECO:0000259" key="2">
    <source>
        <dbReference type="Pfam" id="PF17111"/>
    </source>
</evidence>
<name>A0ABR1NSB7_DIAER</name>
<dbReference type="InterPro" id="IPR027417">
    <property type="entry name" value="P-loop_NTPase"/>
</dbReference>
<sequence>MADPLSLAASLAGLVSLCDTVFRHVYKYVRGAKDAKDEITKIAQELHSFTGILRSVQVLAQSLEEDGDTYDPAIRVHHVYYCEQTLTKIHDRMKRASQKAERGTSRDRIMQQLKWPFSKSETHEVLEELERHKSSMNLGIGTDSMQKMQLLLSKQKQTDIIVGQTRQVVRELHTEIVVDARKRQVLEFFMDTKTVNPQTSLDTNIKLRHPMTGHWLTESPVFIQWLDTPGSNIWLSGIPGGGKTVLAGAAIQETLTYAAQRPTIGTAFFFCDYKNETTLKSTSIIGAVASQLGRQKNEAFDLLQDYYDNLHPVEGLPQKPDPDDLRALVGRMCEVFDQVHLVVDGVDECGDSMDEIAEILSDLANNSSSISMAIFSRDEFGIRRQLEDTFKPITIAARSKDIELYVRAELDSLINRGRLRVTNATLKDEIREALVDQAQGM</sequence>
<protein>
    <recommendedName>
        <fullName evidence="6">NACHT domain-containing protein</fullName>
    </recommendedName>
</protein>
<feature type="domain" description="Nephrocystin 3-like N-terminal" evidence="3">
    <location>
        <begin position="212"/>
        <end position="377"/>
    </location>
</feature>
<evidence type="ECO:0000259" key="3">
    <source>
        <dbReference type="Pfam" id="PF24883"/>
    </source>
</evidence>
<accession>A0ABR1NSB7</accession>
<evidence type="ECO:0000256" key="1">
    <source>
        <dbReference type="ARBA" id="ARBA00022737"/>
    </source>
</evidence>
<dbReference type="Pfam" id="PF24883">
    <property type="entry name" value="NPHP3_N"/>
    <property type="match status" value="1"/>
</dbReference>
<gene>
    <name evidence="4" type="ORF">SLS63_012066</name>
</gene>
<dbReference type="InterPro" id="IPR031348">
    <property type="entry name" value="PigL_N"/>
</dbReference>
<dbReference type="EMBL" id="JAKNSF020000126">
    <property type="protein sequence ID" value="KAK7713544.1"/>
    <property type="molecule type" value="Genomic_DNA"/>
</dbReference>
<comment type="caution">
    <text evidence="4">The sequence shown here is derived from an EMBL/GenBank/DDBJ whole genome shotgun (WGS) entry which is preliminary data.</text>
</comment>
<organism evidence="4 5">
    <name type="scientific">Diaporthe eres</name>
    <name type="common">Phomopsis oblonga</name>
    <dbReference type="NCBI Taxonomy" id="83184"/>
    <lineage>
        <taxon>Eukaryota</taxon>
        <taxon>Fungi</taxon>
        <taxon>Dikarya</taxon>
        <taxon>Ascomycota</taxon>
        <taxon>Pezizomycotina</taxon>
        <taxon>Sordariomycetes</taxon>
        <taxon>Sordariomycetidae</taxon>
        <taxon>Diaporthales</taxon>
        <taxon>Diaporthaceae</taxon>
        <taxon>Diaporthe</taxon>
        <taxon>Diaporthe eres species complex</taxon>
    </lineage>
</organism>
<feature type="domain" description="Azaphilone pigments biosynthesis cluster protein L N-terminal" evidence="2">
    <location>
        <begin position="2"/>
        <end position="166"/>
    </location>
</feature>
<dbReference type="InterPro" id="IPR056884">
    <property type="entry name" value="NPHP3-like_N"/>
</dbReference>
<dbReference type="PANTHER" id="PTHR10039:SF15">
    <property type="entry name" value="NACHT DOMAIN-CONTAINING PROTEIN"/>
    <property type="match status" value="1"/>
</dbReference>
<dbReference type="Gene3D" id="3.40.50.300">
    <property type="entry name" value="P-loop containing nucleotide triphosphate hydrolases"/>
    <property type="match status" value="1"/>
</dbReference>
<dbReference type="PANTHER" id="PTHR10039">
    <property type="entry name" value="AMELOGENIN"/>
    <property type="match status" value="1"/>
</dbReference>
<proteinExistence type="predicted"/>
<dbReference type="Proteomes" id="UP001430848">
    <property type="component" value="Unassembled WGS sequence"/>
</dbReference>
<evidence type="ECO:0008006" key="6">
    <source>
        <dbReference type="Google" id="ProtNLM"/>
    </source>
</evidence>
<keyword evidence="5" id="KW-1185">Reference proteome</keyword>
<evidence type="ECO:0000313" key="5">
    <source>
        <dbReference type="Proteomes" id="UP001430848"/>
    </source>
</evidence>
<dbReference type="SUPFAM" id="SSF52540">
    <property type="entry name" value="P-loop containing nucleoside triphosphate hydrolases"/>
    <property type="match status" value="1"/>
</dbReference>
<reference evidence="4 5" key="1">
    <citation type="submission" date="2024-02" db="EMBL/GenBank/DDBJ databases">
        <title>De novo assembly and annotation of 12 fungi associated with fruit tree decline syndrome in Ontario, Canada.</title>
        <authorList>
            <person name="Sulman M."/>
            <person name="Ellouze W."/>
            <person name="Ilyukhin E."/>
        </authorList>
    </citation>
    <scope>NUCLEOTIDE SEQUENCE [LARGE SCALE GENOMIC DNA]</scope>
    <source>
        <strain evidence="4 5">M169</strain>
    </source>
</reference>